<dbReference type="Proteomes" id="UP000233551">
    <property type="component" value="Unassembled WGS sequence"/>
</dbReference>
<evidence type="ECO:0000313" key="1">
    <source>
        <dbReference type="EMBL" id="PKI71440.1"/>
    </source>
</evidence>
<name>A0A2I0KSX0_PUNGR</name>
<sequence length="109" mass="11847">MEKKKHGNRPVSNRKRALRTCVVQGSSRPHPVKYGRELPWLTWVGGISSAPIRTFSRHANVLHAINGARACTFGELGARGVRLESTGGARARGALGWTRERAATGALFT</sequence>
<organism evidence="1 2">
    <name type="scientific">Punica granatum</name>
    <name type="common">Pomegranate</name>
    <dbReference type="NCBI Taxonomy" id="22663"/>
    <lineage>
        <taxon>Eukaryota</taxon>
        <taxon>Viridiplantae</taxon>
        <taxon>Streptophyta</taxon>
        <taxon>Embryophyta</taxon>
        <taxon>Tracheophyta</taxon>
        <taxon>Spermatophyta</taxon>
        <taxon>Magnoliopsida</taxon>
        <taxon>eudicotyledons</taxon>
        <taxon>Gunneridae</taxon>
        <taxon>Pentapetalae</taxon>
        <taxon>rosids</taxon>
        <taxon>malvids</taxon>
        <taxon>Myrtales</taxon>
        <taxon>Lythraceae</taxon>
        <taxon>Punica</taxon>
    </lineage>
</organism>
<accession>A0A2I0KSX0</accession>
<keyword evidence="2" id="KW-1185">Reference proteome</keyword>
<protein>
    <submittedName>
        <fullName evidence="1">Uncharacterized protein</fullName>
    </submittedName>
</protein>
<comment type="caution">
    <text evidence="1">The sequence shown here is derived from an EMBL/GenBank/DDBJ whole genome shotgun (WGS) entry which is preliminary data.</text>
</comment>
<evidence type="ECO:0000313" key="2">
    <source>
        <dbReference type="Proteomes" id="UP000233551"/>
    </source>
</evidence>
<reference evidence="1 2" key="1">
    <citation type="submission" date="2017-11" db="EMBL/GenBank/DDBJ databases">
        <title>De-novo sequencing of pomegranate (Punica granatum L.) genome.</title>
        <authorList>
            <person name="Akparov Z."/>
            <person name="Amiraslanov A."/>
            <person name="Hajiyeva S."/>
            <person name="Abbasov M."/>
            <person name="Kaur K."/>
            <person name="Hamwieh A."/>
            <person name="Solovyev V."/>
            <person name="Salamov A."/>
            <person name="Braich B."/>
            <person name="Kosarev P."/>
            <person name="Mahmoud A."/>
            <person name="Hajiyev E."/>
            <person name="Babayeva S."/>
            <person name="Izzatullayeva V."/>
            <person name="Mammadov A."/>
            <person name="Mammadov A."/>
            <person name="Sharifova S."/>
            <person name="Ojaghi J."/>
            <person name="Eynullazada K."/>
            <person name="Bayramov B."/>
            <person name="Abdulazimova A."/>
            <person name="Shahmuradov I."/>
        </authorList>
    </citation>
    <scope>NUCLEOTIDE SEQUENCE [LARGE SCALE GENOMIC DNA]</scope>
    <source>
        <strain evidence="2">cv. AG2017</strain>
        <tissue evidence="1">Leaf</tissue>
    </source>
</reference>
<gene>
    <name evidence="1" type="ORF">CRG98_008177</name>
</gene>
<proteinExistence type="predicted"/>
<dbReference type="EMBL" id="PGOL01000376">
    <property type="protein sequence ID" value="PKI71440.1"/>
    <property type="molecule type" value="Genomic_DNA"/>
</dbReference>
<dbReference type="AlphaFoldDB" id="A0A2I0KSX0"/>